<dbReference type="Proteomes" id="UP000051048">
    <property type="component" value="Unassembled WGS sequence"/>
</dbReference>
<dbReference type="AlphaFoldDB" id="A0A0R1TXF4"/>
<reference evidence="1 2" key="1">
    <citation type="journal article" date="2015" name="Genome Announc.">
        <title>Expanding the biotechnology potential of lactobacilli through comparative genomics of 213 strains and associated genera.</title>
        <authorList>
            <person name="Sun Z."/>
            <person name="Harris H.M."/>
            <person name="McCann A."/>
            <person name="Guo C."/>
            <person name="Argimon S."/>
            <person name="Zhang W."/>
            <person name="Yang X."/>
            <person name="Jeffery I.B."/>
            <person name="Cooney J.C."/>
            <person name="Kagawa T.F."/>
            <person name="Liu W."/>
            <person name="Song Y."/>
            <person name="Salvetti E."/>
            <person name="Wrobel A."/>
            <person name="Rasinkangas P."/>
            <person name="Parkhill J."/>
            <person name="Rea M.C."/>
            <person name="O'Sullivan O."/>
            <person name="Ritari J."/>
            <person name="Douillard F.P."/>
            <person name="Paul Ross R."/>
            <person name="Yang R."/>
            <person name="Briner A.E."/>
            <person name="Felis G.E."/>
            <person name="de Vos W.M."/>
            <person name="Barrangou R."/>
            <person name="Klaenhammer T.R."/>
            <person name="Caufield P.W."/>
            <person name="Cui Y."/>
            <person name="Zhang H."/>
            <person name="O'Toole P.W."/>
        </authorList>
    </citation>
    <scope>NUCLEOTIDE SEQUENCE [LARGE SCALE GENOMIC DNA]</scope>
    <source>
        <strain evidence="1 2">DSM 15833</strain>
    </source>
</reference>
<sequence>MLSSDFKFDEAVADVQKKISMFPAITDTLTKFDTDSLQFLSTEALKQAGMDGFNDDNVIMPAALLVAHYCALSADTSGNIQEQTADVLTQKFFDRNGSDNFLVEYKRLKKSISRGVIRFL</sequence>
<evidence type="ECO:0000313" key="2">
    <source>
        <dbReference type="Proteomes" id="UP000051048"/>
    </source>
</evidence>
<gene>
    <name evidence="1" type="ORF">FC36_GL001398</name>
</gene>
<proteinExistence type="predicted"/>
<dbReference type="PATRIC" id="fig|1423740.3.peg.1507"/>
<organism evidence="1 2">
    <name type="scientific">Ligilactobacillus equi DSM 15833 = JCM 10991</name>
    <dbReference type="NCBI Taxonomy" id="1423740"/>
    <lineage>
        <taxon>Bacteria</taxon>
        <taxon>Bacillati</taxon>
        <taxon>Bacillota</taxon>
        <taxon>Bacilli</taxon>
        <taxon>Lactobacillales</taxon>
        <taxon>Lactobacillaceae</taxon>
        <taxon>Ligilactobacillus</taxon>
    </lineage>
</organism>
<protein>
    <submittedName>
        <fullName evidence="1">Uncharacterized protein</fullName>
    </submittedName>
</protein>
<dbReference type="RefSeq" id="WP_025021012.1">
    <property type="nucleotide sequence ID" value="NZ_AZFH01000031.1"/>
</dbReference>
<comment type="caution">
    <text evidence="1">The sequence shown here is derived from an EMBL/GenBank/DDBJ whole genome shotgun (WGS) entry which is preliminary data.</text>
</comment>
<accession>A0A0R1TXF4</accession>
<dbReference type="EMBL" id="AZFH01000031">
    <property type="protein sequence ID" value="KRL81803.1"/>
    <property type="molecule type" value="Genomic_DNA"/>
</dbReference>
<dbReference type="STRING" id="1423740.FC36_GL001398"/>
<name>A0A0R1TXF4_9LACO</name>
<evidence type="ECO:0000313" key="1">
    <source>
        <dbReference type="EMBL" id="KRL81803.1"/>
    </source>
</evidence>